<feature type="transmembrane region" description="Helical" evidence="8">
    <location>
        <begin position="159"/>
        <end position="188"/>
    </location>
</feature>
<dbReference type="PANTHER" id="PTHR43394">
    <property type="entry name" value="ATP-DEPENDENT PERMEASE MDL1, MITOCHONDRIAL"/>
    <property type="match status" value="1"/>
</dbReference>
<feature type="transmembrane region" description="Helical" evidence="8">
    <location>
        <begin position="261"/>
        <end position="279"/>
    </location>
</feature>
<dbReference type="InterPro" id="IPR011527">
    <property type="entry name" value="ABC1_TM_dom"/>
</dbReference>
<dbReference type="InterPro" id="IPR036640">
    <property type="entry name" value="ABC1_TM_sf"/>
</dbReference>
<keyword evidence="3" id="KW-0547">Nucleotide-binding</keyword>
<evidence type="ECO:0000259" key="10">
    <source>
        <dbReference type="PROSITE" id="PS50929"/>
    </source>
</evidence>
<dbReference type="RefSeq" id="WP_237465960.1">
    <property type="nucleotide sequence ID" value="NZ_CAKLDI010000001.1"/>
</dbReference>
<reference evidence="11" key="1">
    <citation type="submission" date="2021-11" db="EMBL/GenBank/DDBJ databases">
        <authorList>
            <person name="Rodrigo-Torres L."/>
            <person name="Arahal R. D."/>
            <person name="Lucena T."/>
        </authorList>
    </citation>
    <scope>NUCLEOTIDE SEQUENCE</scope>
    <source>
        <strain evidence="11">CECT 7929</strain>
    </source>
</reference>
<dbReference type="GO" id="GO:0005524">
    <property type="term" value="F:ATP binding"/>
    <property type="evidence" value="ECO:0007669"/>
    <property type="project" value="UniProtKB-KW"/>
</dbReference>
<comment type="subcellular location">
    <subcellularLocation>
        <location evidence="1">Cell membrane</location>
        <topology evidence="1">Multi-pass membrane protein</topology>
    </subcellularLocation>
</comment>
<dbReference type="Pfam" id="PF00005">
    <property type="entry name" value="ABC_tran"/>
    <property type="match status" value="1"/>
</dbReference>
<name>A0ABM8ZU90_9VIBR</name>
<evidence type="ECO:0000313" key="12">
    <source>
        <dbReference type="Proteomes" id="UP000838672"/>
    </source>
</evidence>
<dbReference type="Gene3D" id="3.40.50.300">
    <property type="entry name" value="P-loop containing nucleotide triphosphate hydrolases"/>
    <property type="match status" value="1"/>
</dbReference>
<dbReference type="PROSITE" id="PS00211">
    <property type="entry name" value="ABC_TRANSPORTER_1"/>
    <property type="match status" value="1"/>
</dbReference>
<feature type="domain" description="ABC transmembrane type-1" evidence="10">
    <location>
        <begin position="39"/>
        <end position="314"/>
    </location>
</feature>
<protein>
    <submittedName>
        <fullName evidence="11">Type I secretion system ATP-binding protein PrsD</fullName>
    </submittedName>
</protein>
<dbReference type="SUPFAM" id="SSF90123">
    <property type="entry name" value="ABC transporter transmembrane region"/>
    <property type="match status" value="1"/>
</dbReference>
<evidence type="ECO:0000256" key="2">
    <source>
        <dbReference type="ARBA" id="ARBA00022692"/>
    </source>
</evidence>
<evidence type="ECO:0000256" key="7">
    <source>
        <dbReference type="SAM" id="MobiDB-lite"/>
    </source>
</evidence>
<keyword evidence="2 8" id="KW-0812">Transmembrane</keyword>
<dbReference type="Pfam" id="PF00664">
    <property type="entry name" value="ABC_membrane"/>
    <property type="match status" value="1"/>
</dbReference>
<dbReference type="InterPro" id="IPR003439">
    <property type="entry name" value="ABC_transporter-like_ATP-bd"/>
</dbReference>
<proteinExistence type="predicted"/>
<dbReference type="InterPro" id="IPR039421">
    <property type="entry name" value="Type_1_exporter"/>
</dbReference>
<dbReference type="NCBIfam" id="TIGR01842">
    <property type="entry name" value="type_I_sec_PrtD"/>
    <property type="match status" value="1"/>
</dbReference>
<sequence>MPDSSHAHFQRQKQKPNALTQQSSRFDQAMLLTKRHLGFVVLFSLVSNVLILTLPIYSLQLFDRVLTSASINTLVALCVIAVALLSLQAAFDYIRTSILQQSGLNLDAMIGPSILAQSVRQSAEKNHSDRQSMNALATLRQFFLSPSSTAIFDLPWTPIFLMVLFLLHPLIGAIALASIVLFTGLAFWTIHQQQKQSAAVELSQKQQQFASHDYLRHASMLRAMGMTESMVMRWQQDQQRLLQAQWQVHSKQSQLLALSRYLRTLLQIMVLSVGVLLVLEQQLGAGAIIASSILMSRVLAPFEQGVMSWRLSIQAYRAYQQLRHFVLNQDPMSKTHLPEPKGDICFEQVGLKFEGHQHAVLQGVNFKLGAGQALAIMGHSGAGKTLLVQLLMGIHQPTVGQIRIDGAAISQWPEAQFGQVIGYLPQHVGLLSGTVAENICRFTDAPAEKIVHAAQLACVHELILSLPCGYDTPIGEGGVQLSGGQLQRLALARAIFSNPRVLILDEPNSNLDPEGEVALAIVLQYCKEQGITVVMISHRPGFLKQMDWVLVLKDGRVEKAGTSEQFLGQQQAIRHHKKAKEVSHATS</sequence>
<dbReference type="SMART" id="SM00382">
    <property type="entry name" value="AAA"/>
    <property type="match status" value="1"/>
</dbReference>
<dbReference type="PANTHER" id="PTHR43394:SF1">
    <property type="entry name" value="ATP-BINDING CASSETTE SUB-FAMILY B MEMBER 10, MITOCHONDRIAL"/>
    <property type="match status" value="1"/>
</dbReference>
<feature type="region of interest" description="Disordered" evidence="7">
    <location>
        <begin position="1"/>
        <end position="20"/>
    </location>
</feature>
<evidence type="ECO:0000256" key="1">
    <source>
        <dbReference type="ARBA" id="ARBA00004651"/>
    </source>
</evidence>
<evidence type="ECO:0000256" key="8">
    <source>
        <dbReference type="SAM" id="Phobius"/>
    </source>
</evidence>
<evidence type="ECO:0000313" key="11">
    <source>
        <dbReference type="EMBL" id="CAH0533518.1"/>
    </source>
</evidence>
<keyword evidence="4 11" id="KW-0067">ATP-binding</keyword>
<feature type="transmembrane region" description="Helical" evidence="8">
    <location>
        <begin position="37"/>
        <end position="59"/>
    </location>
</feature>
<dbReference type="Gene3D" id="1.20.1560.10">
    <property type="entry name" value="ABC transporter type 1, transmembrane domain"/>
    <property type="match status" value="1"/>
</dbReference>
<feature type="domain" description="ABC transporter" evidence="9">
    <location>
        <begin position="344"/>
        <end position="579"/>
    </location>
</feature>
<dbReference type="InterPro" id="IPR017871">
    <property type="entry name" value="ABC_transporter-like_CS"/>
</dbReference>
<dbReference type="Proteomes" id="UP000838672">
    <property type="component" value="Unassembled WGS sequence"/>
</dbReference>
<comment type="caution">
    <text evidence="11">The sequence shown here is derived from an EMBL/GenBank/DDBJ whole genome shotgun (WGS) entry which is preliminary data.</text>
</comment>
<dbReference type="InterPro" id="IPR010128">
    <property type="entry name" value="ATPase_T1SS_PrtD-like"/>
</dbReference>
<dbReference type="PROSITE" id="PS50893">
    <property type="entry name" value="ABC_TRANSPORTER_2"/>
    <property type="match status" value="1"/>
</dbReference>
<accession>A0ABM8ZU90</accession>
<dbReference type="InterPro" id="IPR003593">
    <property type="entry name" value="AAA+_ATPase"/>
</dbReference>
<keyword evidence="6 8" id="KW-0472">Membrane</keyword>
<evidence type="ECO:0000256" key="5">
    <source>
        <dbReference type="ARBA" id="ARBA00022989"/>
    </source>
</evidence>
<keyword evidence="5 8" id="KW-1133">Transmembrane helix</keyword>
<gene>
    <name evidence="11" type="primary">prsD</name>
    <name evidence="11" type="ORF">VST7929_01388</name>
</gene>
<evidence type="ECO:0000256" key="4">
    <source>
        <dbReference type="ARBA" id="ARBA00022840"/>
    </source>
</evidence>
<organism evidence="11 12">
    <name type="scientific">Vibrio stylophorae</name>
    <dbReference type="NCBI Taxonomy" id="659351"/>
    <lineage>
        <taxon>Bacteria</taxon>
        <taxon>Pseudomonadati</taxon>
        <taxon>Pseudomonadota</taxon>
        <taxon>Gammaproteobacteria</taxon>
        <taxon>Vibrionales</taxon>
        <taxon>Vibrionaceae</taxon>
        <taxon>Vibrio</taxon>
    </lineage>
</organism>
<dbReference type="EMBL" id="CAKLDI010000001">
    <property type="protein sequence ID" value="CAH0533518.1"/>
    <property type="molecule type" value="Genomic_DNA"/>
</dbReference>
<dbReference type="InterPro" id="IPR027417">
    <property type="entry name" value="P-loop_NTPase"/>
</dbReference>
<evidence type="ECO:0000256" key="3">
    <source>
        <dbReference type="ARBA" id="ARBA00022741"/>
    </source>
</evidence>
<dbReference type="SUPFAM" id="SSF52540">
    <property type="entry name" value="P-loop containing nucleoside triphosphate hydrolases"/>
    <property type="match status" value="1"/>
</dbReference>
<feature type="transmembrane region" description="Helical" evidence="8">
    <location>
        <begin position="71"/>
        <end position="91"/>
    </location>
</feature>
<evidence type="ECO:0000256" key="6">
    <source>
        <dbReference type="ARBA" id="ARBA00023136"/>
    </source>
</evidence>
<dbReference type="PROSITE" id="PS50929">
    <property type="entry name" value="ABC_TM1F"/>
    <property type="match status" value="1"/>
</dbReference>
<keyword evidence="12" id="KW-1185">Reference proteome</keyword>
<evidence type="ECO:0000259" key="9">
    <source>
        <dbReference type="PROSITE" id="PS50893"/>
    </source>
</evidence>